<dbReference type="GO" id="GO:0044341">
    <property type="term" value="P:sodium-dependent phosphate transport"/>
    <property type="evidence" value="ECO:0007669"/>
    <property type="project" value="InterPro"/>
</dbReference>
<evidence type="ECO:0000259" key="9">
    <source>
        <dbReference type="Pfam" id="PF14214"/>
    </source>
</evidence>
<feature type="domain" description="Helitron helicase-like" evidence="9">
    <location>
        <begin position="163"/>
        <end position="274"/>
    </location>
</feature>
<reference evidence="10" key="2">
    <citation type="journal article" date="2022" name="Res Sq">
        <title>Comparative Genomics Reveals Insights into the Divergent Evolution of Astigmatic Mites and Household Pest Adaptations.</title>
        <authorList>
            <person name="Xiong Q."/>
            <person name="Wan A.T.-Y."/>
            <person name="Liu X.-Y."/>
            <person name="Fung C.S.-H."/>
            <person name="Xiao X."/>
            <person name="Malainual N."/>
            <person name="Hou J."/>
            <person name="Wang L."/>
            <person name="Wang M."/>
            <person name="Yang K."/>
            <person name="Cui Y."/>
            <person name="Leung E."/>
            <person name="Nong W."/>
            <person name="Shin S.-K."/>
            <person name="Au S."/>
            <person name="Jeong K.Y."/>
            <person name="Chew F.T."/>
            <person name="Hui J."/>
            <person name="Leung T.F."/>
            <person name="Tungtrongchitr A."/>
            <person name="Zhong N."/>
            <person name="Liu Z."/>
            <person name="Tsui S."/>
        </authorList>
    </citation>
    <scope>NUCLEOTIDE SEQUENCE</scope>
    <source>
        <strain evidence="10">Derf</strain>
        <tissue evidence="10">Whole organism</tissue>
    </source>
</reference>
<comment type="similarity">
    <text evidence="2">Belongs to the SLC34A transporter family.</text>
</comment>
<dbReference type="Proteomes" id="UP000790347">
    <property type="component" value="Unassembled WGS sequence"/>
</dbReference>
<protein>
    <recommendedName>
        <fullName evidence="9">Helitron helicase-like domain-containing protein</fullName>
    </recommendedName>
</protein>
<dbReference type="EMBL" id="ASGP02000001">
    <property type="protein sequence ID" value="KAH9525992.1"/>
    <property type="molecule type" value="Genomic_DNA"/>
</dbReference>
<evidence type="ECO:0000256" key="8">
    <source>
        <dbReference type="SAM" id="Phobius"/>
    </source>
</evidence>
<evidence type="ECO:0000256" key="4">
    <source>
        <dbReference type="ARBA" id="ARBA00022692"/>
    </source>
</evidence>
<dbReference type="NCBIfam" id="TIGR01013">
    <property type="entry name" value="2a58"/>
    <property type="match status" value="1"/>
</dbReference>
<sequence length="1071" mass="120782">MSVYSTVPNSKIFFKQITDSNSSDHQHNFFNNNFNNGFMINLNQINGNSTMISTSNNHAVANDSSSLNREEFHIALTPPNTPTHGVIINTTGPPDDEPLQTEADDDDPFGQPRAFILINNSDSTQSTPSDLRSLCDTPDSQEPWNLPQLSQSSGPKWNDSCYKNEVESRFGRVVILASSFEGSARNINEHYHDAMAIVAKYGFSELFITMTANTEWREIIENLHPNQTAFERPDLIDRVFKKKLNHLMEIIYKKAYFGRCQAYVYTIEYQKRGLYCWLIDADKLDIAENIDRYISAQIPPNNPDYEFVREIVLKHMIHTCMPNRCLEEDGEYNKKFPKPFEAETVIENDELDYKRKLVHITIIVLKLIAILLLLYSFICSLELLSTSFRLLGARVIGNFFQDNELLQNPIVGLMIGVLVTVLVQSSSTSTSIAVTMVASRIIHVRQAIPIMMGANIGTSVTNTIVSLMQSADRDEFGRAFAAATVHDMFNWLTVMVLLPIEMTTHYLERLTTFMVEKFSGELQQDKMANHQFLNHLTKPLTSRIIQIDKDLLEEMAYGNHSALDPNRHLLIRCCSSKESSMLPEIFADTPTGLILLAISILVLCLCLMLLVKVLNSMLTGQIAKLIKRTMNRTYAFPYSLIADYSAILAGCILTILVQSSSIFTSALTPLAGIGIISLEKIYPLTLGANIGTTTTGILAALAADPNRLHDTMQIALCHLFFNISGILLFYPIPCMRIPIPLSRMLGHITAKYRWFSIFYLLMMFFMLPLIVFSLSTLGSFAMLIIGIPFLLLVMIIVAINLIQHHLPHWLPSWLKNWRFLPLWMRSLDPLDRLITRLSKQFGCANCCATSGQLQHMRFERGHDGTKLLGHHSDTHHSRLHILGAMYRSNSEQHLSDSLLIEQHRHHRHHQTYDRPSVPETIKRVISKLAKASQINSSHQNISSSGGGGVGNNINRRHRYSNGWQQPSTTTTTTTDDSHPNWSLFNSHTVHAGSQVHRYHYPSSPFSRASTQMEYITRRNIDHSTDQTIIPLPSSSPLSSSIPLESTTTTTTSSLLSPNNDPLATVDETKIL</sequence>
<evidence type="ECO:0000256" key="3">
    <source>
        <dbReference type="ARBA" id="ARBA00022475"/>
    </source>
</evidence>
<feature type="transmembrane region" description="Helical" evidence="8">
    <location>
        <begin position="752"/>
        <end position="774"/>
    </location>
</feature>
<dbReference type="PANTHER" id="PTHR10010">
    <property type="entry name" value="SOLUTE CARRIER FAMILY 34 SODIUM PHOSPHATE , MEMBER 2-RELATED"/>
    <property type="match status" value="1"/>
</dbReference>
<name>A0A922I7Z7_DERFA</name>
<gene>
    <name evidence="10" type="ORF">DERF_000112</name>
</gene>
<keyword evidence="6 8" id="KW-0472">Membrane</keyword>
<feature type="transmembrane region" description="Helical" evidence="8">
    <location>
        <begin position="593"/>
        <end position="614"/>
    </location>
</feature>
<dbReference type="PANTHER" id="PTHR10010:SF46">
    <property type="entry name" value="SODIUM-DEPENDENT PHOSPHATE TRANSPORT PROTEIN 2B"/>
    <property type="match status" value="1"/>
</dbReference>
<dbReference type="InterPro" id="IPR025476">
    <property type="entry name" value="Helitron_helicase-like"/>
</dbReference>
<keyword evidence="4 8" id="KW-0812">Transmembrane</keyword>
<reference evidence="10" key="1">
    <citation type="submission" date="2013-05" db="EMBL/GenBank/DDBJ databases">
        <authorList>
            <person name="Yim A.K.Y."/>
            <person name="Chan T.F."/>
            <person name="Ji K.M."/>
            <person name="Liu X.Y."/>
            <person name="Zhou J.W."/>
            <person name="Li R.Q."/>
            <person name="Yang K.Y."/>
            <person name="Li J."/>
            <person name="Li M."/>
            <person name="Law P.T.W."/>
            <person name="Wu Y.L."/>
            <person name="Cai Z.L."/>
            <person name="Qin H."/>
            <person name="Bao Y."/>
            <person name="Leung R.K.K."/>
            <person name="Ng P.K.S."/>
            <person name="Zou J."/>
            <person name="Zhong X.J."/>
            <person name="Ran P.X."/>
            <person name="Zhong N.S."/>
            <person name="Liu Z.G."/>
            <person name="Tsui S.K.W."/>
        </authorList>
    </citation>
    <scope>NUCLEOTIDE SEQUENCE</scope>
    <source>
        <strain evidence="10">Derf</strain>
        <tissue evidence="10">Whole organism</tissue>
    </source>
</reference>
<feature type="region of interest" description="Disordered" evidence="7">
    <location>
        <begin position="121"/>
        <end position="157"/>
    </location>
</feature>
<dbReference type="GO" id="GO:0016324">
    <property type="term" value="C:apical plasma membrane"/>
    <property type="evidence" value="ECO:0007669"/>
    <property type="project" value="UniProtKB-SubCell"/>
</dbReference>
<comment type="subcellular location">
    <subcellularLocation>
        <location evidence="1">Apical cell membrane</location>
        <topology evidence="1">Multi-pass membrane protein</topology>
    </subcellularLocation>
</comment>
<dbReference type="Pfam" id="PF02690">
    <property type="entry name" value="Na_Pi_cotrans"/>
    <property type="match status" value="2"/>
</dbReference>
<feature type="region of interest" description="Disordered" evidence="7">
    <location>
        <begin position="1030"/>
        <end position="1071"/>
    </location>
</feature>
<organism evidence="10 11">
    <name type="scientific">Dermatophagoides farinae</name>
    <name type="common">American house dust mite</name>
    <dbReference type="NCBI Taxonomy" id="6954"/>
    <lineage>
        <taxon>Eukaryota</taxon>
        <taxon>Metazoa</taxon>
        <taxon>Ecdysozoa</taxon>
        <taxon>Arthropoda</taxon>
        <taxon>Chelicerata</taxon>
        <taxon>Arachnida</taxon>
        <taxon>Acari</taxon>
        <taxon>Acariformes</taxon>
        <taxon>Sarcoptiformes</taxon>
        <taxon>Astigmata</taxon>
        <taxon>Psoroptidia</taxon>
        <taxon>Analgoidea</taxon>
        <taxon>Pyroglyphidae</taxon>
        <taxon>Dermatophagoidinae</taxon>
        <taxon>Dermatophagoides</taxon>
    </lineage>
</organism>
<dbReference type="Pfam" id="PF14214">
    <property type="entry name" value="Helitron_like_N"/>
    <property type="match status" value="1"/>
</dbReference>
<feature type="compositionally biased region" description="Low complexity" evidence="7">
    <location>
        <begin position="932"/>
        <end position="943"/>
    </location>
</feature>
<feature type="compositionally biased region" description="Polar residues" evidence="7">
    <location>
        <begin position="121"/>
        <end position="130"/>
    </location>
</feature>
<evidence type="ECO:0000256" key="6">
    <source>
        <dbReference type="ARBA" id="ARBA00023136"/>
    </source>
</evidence>
<proteinExistence type="inferred from homology"/>
<evidence type="ECO:0000313" key="11">
    <source>
        <dbReference type="Proteomes" id="UP000790347"/>
    </source>
</evidence>
<evidence type="ECO:0000256" key="7">
    <source>
        <dbReference type="SAM" id="MobiDB-lite"/>
    </source>
</evidence>
<keyword evidence="3" id="KW-1003">Cell membrane</keyword>
<dbReference type="GO" id="GO:0005436">
    <property type="term" value="F:sodium:phosphate symporter activity"/>
    <property type="evidence" value="ECO:0007669"/>
    <property type="project" value="InterPro"/>
</dbReference>
<keyword evidence="11" id="KW-1185">Reference proteome</keyword>
<feature type="compositionally biased region" description="Polar residues" evidence="7">
    <location>
        <begin position="138"/>
        <end position="155"/>
    </location>
</feature>
<evidence type="ECO:0000313" key="10">
    <source>
        <dbReference type="EMBL" id="KAH9525992.1"/>
    </source>
</evidence>
<feature type="compositionally biased region" description="Low complexity" evidence="7">
    <location>
        <begin position="1030"/>
        <end position="1057"/>
    </location>
</feature>
<dbReference type="InterPro" id="IPR003841">
    <property type="entry name" value="Na/Pi_transpt"/>
</dbReference>
<dbReference type="AlphaFoldDB" id="A0A922I7Z7"/>
<evidence type="ECO:0000256" key="1">
    <source>
        <dbReference type="ARBA" id="ARBA00004424"/>
    </source>
</evidence>
<accession>A0A922I7Z7</accession>
<feature type="transmembrane region" description="Helical" evidence="8">
    <location>
        <begin position="635"/>
        <end position="657"/>
    </location>
</feature>
<comment type="caution">
    <text evidence="10">The sequence shown here is derived from an EMBL/GenBank/DDBJ whole genome shotgun (WGS) entry which is preliminary data.</text>
</comment>
<evidence type="ECO:0000256" key="2">
    <source>
        <dbReference type="ARBA" id="ARBA00005808"/>
    </source>
</evidence>
<feature type="transmembrane region" description="Helical" evidence="8">
    <location>
        <begin position="357"/>
        <end position="384"/>
    </location>
</feature>
<evidence type="ECO:0000256" key="5">
    <source>
        <dbReference type="ARBA" id="ARBA00022989"/>
    </source>
</evidence>
<feature type="region of interest" description="Disordered" evidence="7">
    <location>
        <begin position="931"/>
        <end position="978"/>
    </location>
</feature>
<feature type="transmembrane region" description="Helical" evidence="8">
    <location>
        <begin position="712"/>
        <end position="732"/>
    </location>
</feature>
<keyword evidence="5 8" id="KW-1133">Transmembrane helix</keyword>
<feature type="transmembrane region" description="Helical" evidence="8">
    <location>
        <begin position="780"/>
        <end position="802"/>
    </location>
</feature>